<dbReference type="GO" id="GO:0000981">
    <property type="term" value="F:DNA-binding transcription factor activity, RNA polymerase II-specific"/>
    <property type="evidence" value="ECO:0007669"/>
    <property type="project" value="TreeGrafter"/>
</dbReference>
<evidence type="ECO:0000256" key="3">
    <source>
        <dbReference type="ARBA" id="ARBA00023125"/>
    </source>
</evidence>
<dbReference type="NCBIfam" id="TIGR00229">
    <property type="entry name" value="sensory_box"/>
    <property type="match status" value="1"/>
</dbReference>
<keyword evidence="4" id="KW-0804">Transcription</keyword>
<dbReference type="GO" id="GO:0046983">
    <property type="term" value="F:protein dimerization activity"/>
    <property type="evidence" value="ECO:0007669"/>
    <property type="project" value="InterPro"/>
</dbReference>
<dbReference type="Gene3D" id="3.30.450.20">
    <property type="entry name" value="PAS domain"/>
    <property type="match status" value="2"/>
</dbReference>
<feature type="region of interest" description="Disordered" evidence="6">
    <location>
        <begin position="1"/>
        <end position="30"/>
    </location>
</feature>
<dbReference type="InterPro" id="IPR011598">
    <property type="entry name" value="bHLH_dom"/>
</dbReference>
<evidence type="ECO:0000313" key="9">
    <source>
        <dbReference type="WBParaSite" id="TASK_0000188901-mRNA-1"/>
    </source>
</evidence>
<evidence type="ECO:0000259" key="7">
    <source>
        <dbReference type="PROSITE" id="PS50112"/>
    </source>
</evidence>
<dbReference type="SMART" id="SM00353">
    <property type="entry name" value="HLH"/>
    <property type="match status" value="1"/>
</dbReference>
<dbReference type="SUPFAM" id="SSF47459">
    <property type="entry name" value="HLH, helix-loop-helix DNA-binding domain"/>
    <property type="match status" value="1"/>
</dbReference>
<organism evidence="9">
    <name type="scientific">Taenia asiatica</name>
    <name type="common">Asian tapeworm</name>
    <dbReference type="NCBI Taxonomy" id="60517"/>
    <lineage>
        <taxon>Eukaryota</taxon>
        <taxon>Metazoa</taxon>
        <taxon>Spiralia</taxon>
        <taxon>Lophotrochozoa</taxon>
        <taxon>Platyhelminthes</taxon>
        <taxon>Cestoda</taxon>
        <taxon>Eucestoda</taxon>
        <taxon>Cyclophyllidea</taxon>
        <taxon>Taeniidae</taxon>
        <taxon>Taenia</taxon>
    </lineage>
</organism>
<dbReference type="CDD" id="cd00130">
    <property type="entry name" value="PAS"/>
    <property type="match status" value="1"/>
</dbReference>
<dbReference type="AlphaFoldDB" id="A0A0R3VWU5"/>
<dbReference type="SUPFAM" id="SSF55785">
    <property type="entry name" value="PYP-like sensor domain (PAS domain)"/>
    <property type="match status" value="1"/>
</dbReference>
<dbReference type="PROSITE" id="PS50888">
    <property type="entry name" value="BHLH"/>
    <property type="match status" value="1"/>
</dbReference>
<dbReference type="PANTHER" id="PTHR23043">
    <property type="entry name" value="HYPOXIA-INDUCIBLE FACTOR 1 ALPHA"/>
    <property type="match status" value="1"/>
</dbReference>
<dbReference type="InterPro" id="IPR013655">
    <property type="entry name" value="PAS_fold_3"/>
</dbReference>
<reference evidence="9" key="1">
    <citation type="submission" date="2017-02" db="UniProtKB">
        <authorList>
            <consortium name="WormBaseParasite"/>
        </authorList>
    </citation>
    <scope>IDENTIFICATION</scope>
</reference>
<evidence type="ECO:0000256" key="6">
    <source>
        <dbReference type="SAM" id="MobiDB-lite"/>
    </source>
</evidence>
<dbReference type="Pfam" id="PF23171">
    <property type="entry name" value="bHLH_HIF1A"/>
    <property type="match status" value="1"/>
</dbReference>
<evidence type="ECO:0000259" key="8">
    <source>
        <dbReference type="PROSITE" id="PS50888"/>
    </source>
</evidence>
<dbReference type="STRING" id="60517.A0A0R3VWU5"/>
<accession>A0A0R3VWU5</accession>
<dbReference type="Pfam" id="PF08447">
    <property type="entry name" value="PAS_3"/>
    <property type="match status" value="1"/>
</dbReference>
<evidence type="ECO:0000256" key="5">
    <source>
        <dbReference type="ARBA" id="ARBA00023242"/>
    </source>
</evidence>
<dbReference type="GO" id="GO:0005634">
    <property type="term" value="C:nucleus"/>
    <property type="evidence" value="ECO:0007669"/>
    <property type="project" value="UniProtKB-SubCell"/>
</dbReference>
<dbReference type="PROSITE" id="PS50112">
    <property type="entry name" value="PAS"/>
    <property type="match status" value="1"/>
</dbReference>
<dbReference type="PANTHER" id="PTHR23043:SF17">
    <property type="entry name" value="PROTEIN SIMILAR"/>
    <property type="match status" value="1"/>
</dbReference>
<evidence type="ECO:0000256" key="2">
    <source>
        <dbReference type="ARBA" id="ARBA00023015"/>
    </source>
</evidence>
<dbReference type="InterPro" id="IPR000014">
    <property type="entry name" value="PAS"/>
</dbReference>
<sequence>LVAPTDDGVSASTLSQEAREKSKNAARMRRKNENIEFERLSHVIPLPTTAKVMLDKASIVRLALNFLKALDGFPLILSNSGSVTYVGETVKTLLGLAKWDLAETLFEENVKQREREELENHLKLTSSELSQINCPNTEFRFERRFTIRVKCILSRRNSGLSSEGYKTLHYGGYIIARMLEGKEGPKKVVQRLFGIASTLPAVNWNSTEIRMGRDMFMFRANLDLHVTYADEQLQSLTGYQARDIIGTSLYQLIHVGDSEELAECHTILLTKGQVITRYFRLLHKYGGWVWAQTQATILRNTRGSKLDCIIGVTYVLT</sequence>
<dbReference type="GO" id="GO:0000977">
    <property type="term" value="F:RNA polymerase II transcription regulatory region sequence-specific DNA binding"/>
    <property type="evidence" value="ECO:0007669"/>
    <property type="project" value="TreeGrafter"/>
</dbReference>
<dbReference type="InterPro" id="IPR035965">
    <property type="entry name" value="PAS-like_dom_sf"/>
</dbReference>
<dbReference type="InterPro" id="IPR036638">
    <property type="entry name" value="HLH_DNA-bd_sf"/>
</dbReference>
<evidence type="ECO:0000256" key="4">
    <source>
        <dbReference type="ARBA" id="ARBA00023163"/>
    </source>
</evidence>
<feature type="domain" description="BHLH" evidence="8">
    <location>
        <begin position="17"/>
        <end position="70"/>
    </location>
</feature>
<proteinExistence type="predicted"/>
<keyword evidence="5" id="KW-0539">Nucleus</keyword>
<keyword evidence="2" id="KW-0805">Transcription regulation</keyword>
<protein>
    <submittedName>
        <fullName evidence="9">PAS domain-containing protein</fullName>
    </submittedName>
</protein>
<name>A0A0R3VWU5_TAEAS</name>
<dbReference type="WBParaSite" id="TASK_0000188901-mRNA-1">
    <property type="protein sequence ID" value="TASK_0000188901-mRNA-1"/>
    <property type="gene ID" value="TASK_0000188901"/>
</dbReference>
<keyword evidence="3" id="KW-0238">DNA-binding</keyword>
<feature type="domain" description="PAS" evidence="7">
    <location>
        <begin position="217"/>
        <end position="272"/>
    </location>
</feature>
<dbReference type="Gene3D" id="4.10.280.10">
    <property type="entry name" value="Helix-loop-helix DNA-binding domain"/>
    <property type="match status" value="1"/>
</dbReference>
<evidence type="ECO:0000256" key="1">
    <source>
        <dbReference type="ARBA" id="ARBA00004123"/>
    </source>
</evidence>
<dbReference type="SMART" id="SM00091">
    <property type="entry name" value="PAS"/>
    <property type="match status" value="2"/>
</dbReference>
<comment type="subcellular location">
    <subcellularLocation>
        <location evidence="1">Nucleus</location>
    </subcellularLocation>
</comment>